<dbReference type="UniPathway" id="UPA00028">
    <property type="reaction ID" value="UER00004"/>
</dbReference>
<dbReference type="Gene3D" id="1.10.1040.10">
    <property type="entry name" value="N-(1-d-carboxylethyl)-l-norvaline Dehydrogenase, domain 2"/>
    <property type="match status" value="1"/>
</dbReference>
<evidence type="ECO:0000256" key="4">
    <source>
        <dbReference type="ARBA" id="ARBA00019465"/>
    </source>
</evidence>
<dbReference type="Proteomes" id="UP000248021">
    <property type="component" value="Unassembled WGS sequence"/>
</dbReference>
<dbReference type="NCBIfam" id="TIGR00745">
    <property type="entry name" value="apbA_panE"/>
    <property type="match status" value="1"/>
</dbReference>
<dbReference type="SUPFAM" id="SSF48179">
    <property type="entry name" value="6-phosphogluconate dehydrogenase C-terminal domain-like"/>
    <property type="match status" value="1"/>
</dbReference>
<protein>
    <recommendedName>
        <fullName evidence="4 10">2-dehydropantoate 2-reductase</fullName>
        <ecNumber evidence="3 10">1.1.1.169</ecNumber>
    </recommendedName>
    <alternativeName>
        <fullName evidence="8 10">Ketopantoate reductase</fullName>
    </alternativeName>
</protein>
<proteinExistence type="inferred from homology"/>
<dbReference type="InterPro" id="IPR003710">
    <property type="entry name" value="ApbA"/>
</dbReference>
<evidence type="ECO:0000256" key="10">
    <source>
        <dbReference type="RuleBase" id="RU362068"/>
    </source>
</evidence>
<dbReference type="InterPro" id="IPR013328">
    <property type="entry name" value="6PGD_dom2"/>
</dbReference>
<dbReference type="PANTHER" id="PTHR43765:SF2">
    <property type="entry name" value="2-DEHYDROPANTOATE 2-REDUCTASE"/>
    <property type="match status" value="1"/>
</dbReference>
<dbReference type="AlphaFoldDB" id="A0A2V3UEG0"/>
<evidence type="ECO:0000256" key="8">
    <source>
        <dbReference type="ARBA" id="ARBA00032024"/>
    </source>
</evidence>
<sequence>MASPFVIIGAGAIGSIVGAHLIRSGHDVVFIEANAAHADAIRRDGLRISGHLDAVVRPAVHAPSAYDGPMEHVLLAVKSRDTIAALTPFADRLAAGGYVVSLQNGLEEDKIAAIIGRERTIGAYLTFGGYYKEPGHIVYGGPGSFKLGELDGRETPRVLALQAAFSAQQPIDVTNNIFGYLWSKIALGSVYFGTAIVDAPVLDIYDDPRARSILAVLAGEAVGVADASGVRTENCDGFDPKAFRLDQPADETARAASWDAQRVYWRSHDNTHTGVWRDLKIHRRKTEVEFQVGAVIRIADDVGVPVPHLKRLKMIVESIENGERTQDWGALYDIVA</sequence>
<evidence type="ECO:0000256" key="1">
    <source>
        <dbReference type="ARBA" id="ARBA00004994"/>
    </source>
</evidence>
<dbReference type="GO" id="GO:0050661">
    <property type="term" value="F:NADP binding"/>
    <property type="evidence" value="ECO:0007669"/>
    <property type="project" value="TreeGrafter"/>
</dbReference>
<comment type="caution">
    <text evidence="13">The sequence shown here is derived from an EMBL/GenBank/DDBJ whole genome shotgun (WGS) entry which is preliminary data.</text>
</comment>
<evidence type="ECO:0000256" key="5">
    <source>
        <dbReference type="ARBA" id="ARBA00022655"/>
    </source>
</evidence>
<evidence type="ECO:0000256" key="3">
    <source>
        <dbReference type="ARBA" id="ARBA00013014"/>
    </source>
</evidence>
<accession>A0A2V3UEG0</accession>
<organism evidence="13 14">
    <name type="scientific">Chelatococcus asaccharovorans</name>
    <dbReference type="NCBI Taxonomy" id="28210"/>
    <lineage>
        <taxon>Bacteria</taxon>
        <taxon>Pseudomonadati</taxon>
        <taxon>Pseudomonadota</taxon>
        <taxon>Alphaproteobacteria</taxon>
        <taxon>Hyphomicrobiales</taxon>
        <taxon>Chelatococcaceae</taxon>
        <taxon>Chelatococcus</taxon>
    </lineage>
</organism>
<evidence type="ECO:0000256" key="2">
    <source>
        <dbReference type="ARBA" id="ARBA00007870"/>
    </source>
</evidence>
<dbReference type="InterPro" id="IPR013752">
    <property type="entry name" value="KPA_reductase"/>
</dbReference>
<gene>
    <name evidence="13" type="ORF">C7450_102279</name>
</gene>
<evidence type="ECO:0000259" key="11">
    <source>
        <dbReference type="Pfam" id="PF02558"/>
    </source>
</evidence>
<dbReference type="EMBL" id="QJJK01000002">
    <property type="protein sequence ID" value="PXW63364.1"/>
    <property type="molecule type" value="Genomic_DNA"/>
</dbReference>
<evidence type="ECO:0000313" key="14">
    <source>
        <dbReference type="Proteomes" id="UP000248021"/>
    </source>
</evidence>
<keyword evidence="6 10" id="KW-0521">NADP</keyword>
<evidence type="ECO:0000313" key="13">
    <source>
        <dbReference type="EMBL" id="PXW63364.1"/>
    </source>
</evidence>
<dbReference type="InterPro" id="IPR036291">
    <property type="entry name" value="NAD(P)-bd_dom_sf"/>
</dbReference>
<comment type="pathway">
    <text evidence="1 10">Cofactor biosynthesis; (R)-pantothenate biosynthesis; (R)-pantoate from 3-methyl-2-oxobutanoate: step 2/2.</text>
</comment>
<keyword evidence="5 10" id="KW-0566">Pantothenate biosynthesis</keyword>
<dbReference type="InterPro" id="IPR050838">
    <property type="entry name" value="Ketopantoate_reductase"/>
</dbReference>
<name>A0A2V3UEG0_9HYPH</name>
<keyword evidence="14" id="KW-1185">Reference proteome</keyword>
<reference evidence="13 14" key="1">
    <citation type="submission" date="2018-05" db="EMBL/GenBank/DDBJ databases">
        <title>Genomic Encyclopedia of Type Strains, Phase IV (KMG-IV): sequencing the most valuable type-strain genomes for metagenomic binning, comparative biology and taxonomic classification.</title>
        <authorList>
            <person name="Goeker M."/>
        </authorList>
    </citation>
    <scope>NUCLEOTIDE SEQUENCE [LARGE SCALE GENOMIC DNA]</scope>
    <source>
        <strain evidence="13 14">DSM 6462</strain>
    </source>
</reference>
<dbReference type="EC" id="1.1.1.169" evidence="3 10"/>
<evidence type="ECO:0000256" key="6">
    <source>
        <dbReference type="ARBA" id="ARBA00022857"/>
    </source>
</evidence>
<dbReference type="InterPro" id="IPR013332">
    <property type="entry name" value="KPR_N"/>
</dbReference>
<dbReference type="PANTHER" id="PTHR43765">
    <property type="entry name" value="2-DEHYDROPANTOATE 2-REDUCTASE-RELATED"/>
    <property type="match status" value="1"/>
</dbReference>
<dbReference type="InterPro" id="IPR008927">
    <property type="entry name" value="6-PGluconate_DH-like_C_sf"/>
</dbReference>
<evidence type="ECO:0000256" key="9">
    <source>
        <dbReference type="ARBA" id="ARBA00048793"/>
    </source>
</evidence>
<dbReference type="SUPFAM" id="SSF51735">
    <property type="entry name" value="NAD(P)-binding Rossmann-fold domains"/>
    <property type="match status" value="1"/>
</dbReference>
<dbReference type="GO" id="GO:0008677">
    <property type="term" value="F:2-dehydropantoate 2-reductase activity"/>
    <property type="evidence" value="ECO:0007669"/>
    <property type="project" value="UniProtKB-EC"/>
</dbReference>
<dbReference type="RefSeq" id="WP_110373509.1">
    <property type="nucleotide sequence ID" value="NZ_JAHBRY010000002.1"/>
</dbReference>
<dbReference type="Pfam" id="PF08546">
    <property type="entry name" value="ApbA_C"/>
    <property type="match status" value="1"/>
</dbReference>
<evidence type="ECO:0000256" key="7">
    <source>
        <dbReference type="ARBA" id="ARBA00023002"/>
    </source>
</evidence>
<evidence type="ECO:0000259" key="12">
    <source>
        <dbReference type="Pfam" id="PF08546"/>
    </source>
</evidence>
<keyword evidence="7 10" id="KW-0560">Oxidoreductase</keyword>
<dbReference type="GO" id="GO:0015940">
    <property type="term" value="P:pantothenate biosynthetic process"/>
    <property type="evidence" value="ECO:0007669"/>
    <property type="project" value="UniProtKB-UniPathway"/>
</dbReference>
<feature type="domain" description="Ketopantoate reductase N-terminal" evidence="11">
    <location>
        <begin position="6"/>
        <end position="151"/>
    </location>
</feature>
<dbReference type="OrthoDB" id="9793586at2"/>
<dbReference type="Gene3D" id="3.40.50.720">
    <property type="entry name" value="NAD(P)-binding Rossmann-like Domain"/>
    <property type="match status" value="1"/>
</dbReference>
<feature type="domain" description="Ketopantoate reductase C-terminal" evidence="12">
    <location>
        <begin position="177"/>
        <end position="316"/>
    </location>
</feature>
<comment type="similarity">
    <text evidence="2 10">Belongs to the ketopantoate reductase family.</text>
</comment>
<comment type="catalytic activity">
    <reaction evidence="9 10">
        <text>(R)-pantoate + NADP(+) = 2-dehydropantoate + NADPH + H(+)</text>
        <dbReference type="Rhea" id="RHEA:16233"/>
        <dbReference type="ChEBI" id="CHEBI:11561"/>
        <dbReference type="ChEBI" id="CHEBI:15378"/>
        <dbReference type="ChEBI" id="CHEBI:15980"/>
        <dbReference type="ChEBI" id="CHEBI:57783"/>
        <dbReference type="ChEBI" id="CHEBI:58349"/>
        <dbReference type="EC" id="1.1.1.169"/>
    </reaction>
</comment>
<dbReference type="GO" id="GO:0005737">
    <property type="term" value="C:cytoplasm"/>
    <property type="evidence" value="ECO:0007669"/>
    <property type="project" value="TreeGrafter"/>
</dbReference>
<comment type="function">
    <text evidence="10">Catalyzes the NADPH-dependent reduction of ketopantoate into pantoic acid.</text>
</comment>
<dbReference type="Pfam" id="PF02558">
    <property type="entry name" value="ApbA"/>
    <property type="match status" value="1"/>
</dbReference>